<dbReference type="Proteomes" id="UP000309819">
    <property type="component" value="Unassembled WGS sequence"/>
</dbReference>
<dbReference type="RefSeq" id="WP_138220563.1">
    <property type="nucleotide sequence ID" value="NZ_VAUO01000007.1"/>
</dbReference>
<name>A0A5R8YYU1_9PSED</name>
<evidence type="ECO:0000313" key="2">
    <source>
        <dbReference type="Proteomes" id="UP000309819"/>
    </source>
</evidence>
<gene>
    <name evidence="1" type="ORF">FEM01_16535</name>
</gene>
<protein>
    <submittedName>
        <fullName evidence="1">Uncharacterized protein</fullName>
    </submittedName>
</protein>
<organism evidence="1 2">
    <name type="scientific">Pseudomonas mosselii</name>
    <dbReference type="NCBI Taxonomy" id="78327"/>
    <lineage>
        <taxon>Bacteria</taxon>
        <taxon>Pseudomonadati</taxon>
        <taxon>Pseudomonadota</taxon>
        <taxon>Gammaproteobacteria</taxon>
        <taxon>Pseudomonadales</taxon>
        <taxon>Pseudomonadaceae</taxon>
        <taxon>Pseudomonas</taxon>
    </lineage>
</organism>
<sequence length="82" mass="9169">MLEVSLLLLQEDPDDGVALGNVACHLMDSIFSGWLVGCYELVQPYMPGLLDRIDLAISRQDDFGSDFDLHMARLHKYRSLGA</sequence>
<comment type="caution">
    <text evidence="1">The sequence shown here is derived from an EMBL/GenBank/DDBJ whole genome shotgun (WGS) entry which is preliminary data.</text>
</comment>
<proteinExistence type="predicted"/>
<accession>A0A5R8YYU1</accession>
<evidence type="ECO:0000313" key="1">
    <source>
        <dbReference type="EMBL" id="TLP58285.1"/>
    </source>
</evidence>
<reference evidence="1 2" key="1">
    <citation type="submission" date="2019-05" db="EMBL/GenBank/DDBJ databases">
        <title>Pseudomonas sp. SC006 isolated from lettuce that can produce HBGAs.</title>
        <authorList>
            <person name="Wang D."/>
            <person name="Liao N."/>
            <person name="Liu D."/>
            <person name="Zhang Z."/>
            <person name="Zou S."/>
        </authorList>
    </citation>
    <scope>NUCLEOTIDE SEQUENCE [LARGE SCALE GENOMIC DNA]</scope>
    <source>
        <strain evidence="1 2">SC006</strain>
    </source>
</reference>
<keyword evidence="2" id="KW-1185">Reference proteome</keyword>
<dbReference type="AlphaFoldDB" id="A0A5R8YYU1"/>
<dbReference type="EMBL" id="VAUO01000007">
    <property type="protein sequence ID" value="TLP58285.1"/>
    <property type="molecule type" value="Genomic_DNA"/>
</dbReference>